<evidence type="ECO:0000313" key="3">
    <source>
        <dbReference type="Proteomes" id="UP000011713"/>
    </source>
</evidence>
<dbReference type="Proteomes" id="UP000011713">
    <property type="component" value="Unassembled WGS sequence"/>
</dbReference>
<dbReference type="HOGENOM" id="CLU_061714_3_0_1"/>
<dbReference type="STRING" id="559515.M4B2W0"/>
<organism evidence="2 3">
    <name type="scientific">Hyaloperonospora arabidopsidis (strain Emoy2)</name>
    <name type="common">Downy mildew agent</name>
    <name type="synonym">Peronospora arabidopsidis</name>
    <dbReference type="NCBI Taxonomy" id="559515"/>
    <lineage>
        <taxon>Eukaryota</taxon>
        <taxon>Sar</taxon>
        <taxon>Stramenopiles</taxon>
        <taxon>Oomycota</taxon>
        <taxon>Peronosporomycetes</taxon>
        <taxon>Peronosporales</taxon>
        <taxon>Peronosporaceae</taxon>
        <taxon>Hyaloperonospora</taxon>
    </lineage>
</organism>
<reference evidence="2" key="2">
    <citation type="submission" date="2015-06" db="UniProtKB">
        <authorList>
            <consortium name="EnsemblProtists"/>
        </authorList>
    </citation>
    <scope>IDENTIFICATION</scope>
    <source>
        <strain evidence="2">Emoy2</strain>
    </source>
</reference>
<dbReference type="Pfam" id="PF09725">
    <property type="entry name" value="Fra10Ac1"/>
    <property type="match status" value="1"/>
</dbReference>
<dbReference type="EMBL" id="JH598094">
    <property type="status" value="NOT_ANNOTATED_CDS"/>
    <property type="molecule type" value="Genomic_DNA"/>
</dbReference>
<dbReference type="EnsemblProtists" id="HpaT800608">
    <property type="protein sequence ID" value="HpaP800608"/>
    <property type="gene ID" value="HpaG800608"/>
</dbReference>
<name>M4B2W0_HYAAE</name>
<accession>M4B2W0</accession>
<proteinExistence type="predicted"/>
<dbReference type="AlphaFoldDB" id="M4B2W0"/>
<dbReference type="VEuPathDB" id="FungiDB:HpaG800608"/>
<dbReference type="OMA" id="VRMSVRY"/>
<reference evidence="3" key="1">
    <citation type="journal article" date="2010" name="Science">
        <title>Signatures of adaptation to obligate biotrophy in the Hyaloperonospora arabidopsidis genome.</title>
        <authorList>
            <person name="Baxter L."/>
            <person name="Tripathy S."/>
            <person name="Ishaque N."/>
            <person name="Boot N."/>
            <person name="Cabral A."/>
            <person name="Kemen E."/>
            <person name="Thines M."/>
            <person name="Ah-Fong A."/>
            <person name="Anderson R."/>
            <person name="Badejoko W."/>
            <person name="Bittner-Eddy P."/>
            <person name="Boore J.L."/>
            <person name="Chibucos M.C."/>
            <person name="Coates M."/>
            <person name="Dehal P."/>
            <person name="Delehaunty K."/>
            <person name="Dong S."/>
            <person name="Downton P."/>
            <person name="Dumas B."/>
            <person name="Fabro G."/>
            <person name="Fronick C."/>
            <person name="Fuerstenberg S.I."/>
            <person name="Fulton L."/>
            <person name="Gaulin E."/>
            <person name="Govers F."/>
            <person name="Hughes L."/>
            <person name="Humphray S."/>
            <person name="Jiang R.H."/>
            <person name="Judelson H."/>
            <person name="Kamoun S."/>
            <person name="Kyung K."/>
            <person name="Meijer H."/>
            <person name="Minx P."/>
            <person name="Morris P."/>
            <person name="Nelson J."/>
            <person name="Phuntumart V."/>
            <person name="Qutob D."/>
            <person name="Rehmany A."/>
            <person name="Rougon-Cardoso A."/>
            <person name="Ryden P."/>
            <person name="Torto-Alalibo T."/>
            <person name="Studholme D."/>
            <person name="Wang Y."/>
            <person name="Win J."/>
            <person name="Wood J."/>
            <person name="Clifton S.W."/>
            <person name="Rogers J."/>
            <person name="Van den Ackerveken G."/>
            <person name="Jones J.D."/>
            <person name="McDowell J.M."/>
            <person name="Beynon J."/>
            <person name="Tyler B.M."/>
        </authorList>
    </citation>
    <scope>NUCLEOTIDE SEQUENCE [LARGE SCALE GENOMIC DNA]</scope>
    <source>
        <strain evidence="3">Emoy2</strain>
    </source>
</reference>
<evidence type="ECO:0000313" key="2">
    <source>
        <dbReference type="EnsemblProtists" id="HpaP800608"/>
    </source>
</evidence>
<dbReference type="eggNOG" id="KOG1297">
    <property type="taxonomic scope" value="Eukaryota"/>
</dbReference>
<protein>
    <submittedName>
        <fullName evidence="2">Uncharacterized protein</fullName>
    </submittedName>
</protein>
<sequence>MRLYSTSASRSGSVSSTTSSLDSRHALYMSQSDLKVLKNKFQFLRDDDADAEQGETDWQIRMSVRYYQQLFREYALADLSRYNEGKIGLRWRTEAEVVTGKGQFICGNKRCDERTQLHSYELLFVYVEHGEQKKCLVKVRVCTVCAEKLFFKKLSERRRQKARGKETRGRKRRRMEKRGGYNEREKRRRRSTSCFDSDSSEESVIGNASEQTEARLKECSGIGADTSPGIHEICAMINAEQNAKYPRSLTKHSDDFDELLP</sequence>
<dbReference type="InParanoid" id="M4B2W0"/>
<feature type="region of interest" description="Disordered" evidence="1">
    <location>
        <begin position="160"/>
        <end position="209"/>
    </location>
</feature>
<keyword evidence="3" id="KW-1185">Reference proteome</keyword>
<feature type="compositionally biased region" description="Basic residues" evidence="1">
    <location>
        <begin position="160"/>
        <end position="176"/>
    </location>
</feature>
<evidence type="ECO:0000256" key="1">
    <source>
        <dbReference type="SAM" id="MobiDB-lite"/>
    </source>
</evidence>
<dbReference type="InterPro" id="IPR019129">
    <property type="entry name" value="Folate-sensitive_fs_Fra10Ac1"/>
</dbReference>